<evidence type="ECO:0000313" key="1">
    <source>
        <dbReference type="EMBL" id="KAJ8880739.1"/>
    </source>
</evidence>
<protein>
    <recommendedName>
        <fullName evidence="3">DDE Tnp4 domain-containing protein</fullName>
    </recommendedName>
</protein>
<evidence type="ECO:0000313" key="2">
    <source>
        <dbReference type="Proteomes" id="UP001159363"/>
    </source>
</evidence>
<comment type="caution">
    <text evidence="1">The sequence shown here is derived from an EMBL/GenBank/DDBJ whole genome shotgun (WGS) entry which is preliminary data.</text>
</comment>
<gene>
    <name evidence="1" type="ORF">PR048_017209</name>
</gene>
<dbReference type="EMBL" id="JARBHB010000006">
    <property type="protein sequence ID" value="KAJ8880739.1"/>
    <property type="molecule type" value="Genomic_DNA"/>
</dbReference>
<reference evidence="1 2" key="1">
    <citation type="submission" date="2023-02" db="EMBL/GenBank/DDBJ databases">
        <title>LHISI_Scaffold_Assembly.</title>
        <authorList>
            <person name="Stuart O.P."/>
            <person name="Cleave R."/>
            <person name="Magrath M.J.L."/>
            <person name="Mikheyev A.S."/>
        </authorList>
    </citation>
    <scope>NUCLEOTIDE SEQUENCE [LARGE SCALE GENOMIC DNA]</scope>
    <source>
        <strain evidence="1">Daus_M_001</strain>
        <tissue evidence="1">Leg muscle</tissue>
    </source>
</reference>
<keyword evidence="2" id="KW-1185">Reference proteome</keyword>
<evidence type="ECO:0008006" key="3">
    <source>
        <dbReference type="Google" id="ProtNLM"/>
    </source>
</evidence>
<sequence length="215" mass="24252">MVAKKESLYTRQLAYGTEVLPKRLDKLPAHGRSNLPGNFKHGYSFLITPNERLMVTLRYLASGRTLEDLKFSCRIAPQTLEKIIPYNCEAIFKTLRNYRKSLNIPPLSYFNVQQRRRNGENVAGEFEHRWNFSNCIGAVNEKHVATVMPPGSGSYIYNNKNFHSQHILGIANANYELPYISFGINGRVSDGGVFEAPDLSKKLEDGSLNLPKDGG</sequence>
<proteinExistence type="predicted"/>
<dbReference type="Proteomes" id="UP001159363">
    <property type="component" value="Chromosome 5"/>
</dbReference>
<accession>A0ABQ9H8Y9</accession>
<name>A0ABQ9H8Y9_9NEOP</name>
<organism evidence="1 2">
    <name type="scientific">Dryococelus australis</name>
    <dbReference type="NCBI Taxonomy" id="614101"/>
    <lineage>
        <taxon>Eukaryota</taxon>
        <taxon>Metazoa</taxon>
        <taxon>Ecdysozoa</taxon>
        <taxon>Arthropoda</taxon>
        <taxon>Hexapoda</taxon>
        <taxon>Insecta</taxon>
        <taxon>Pterygota</taxon>
        <taxon>Neoptera</taxon>
        <taxon>Polyneoptera</taxon>
        <taxon>Phasmatodea</taxon>
        <taxon>Verophasmatodea</taxon>
        <taxon>Anareolatae</taxon>
        <taxon>Phasmatidae</taxon>
        <taxon>Eurycanthinae</taxon>
        <taxon>Dryococelus</taxon>
    </lineage>
</organism>